<keyword evidence="14" id="KW-1185">Reference proteome</keyword>
<dbReference type="GO" id="GO:0106312">
    <property type="term" value="F:methylenetetrahydrofolate reductase (NADH) activity"/>
    <property type="evidence" value="ECO:0007669"/>
    <property type="project" value="UniProtKB-EC"/>
</dbReference>
<keyword evidence="8" id="KW-0520">NAD</keyword>
<keyword evidence="7 12" id="KW-0560">Oxidoreductase</keyword>
<dbReference type="Gene3D" id="3.20.20.220">
    <property type="match status" value="1"/>
</dbReference>
<dbReference type="KEGG" id="fax:FUAX_37440"/>
<evidence type="ECO:0000256" key="8">
    <source>
        <dbReference type="ARBA" id="ARBA00023027"/>
    </source>
</evidence>
<evidence type="ECO:0000256" key="5">
    <source>
        <dbReference type="ARBA" id="ARBA00022630"/>
    </source>
</evidence>
<dbReference type="Pfam" id="PF02219">
    <property type="entry name" value="MTHFR"/>
    <property type="match status" value="1"/>
</dbReference>
<reference evidence="13 14" key="1">
    <citation type="submission" date="2021-12" db="EMBL/GenBank/DDBJ databases">
        <title>Genome sequencing of bacteria with rrn-lacking chromosome and rrn-plasmid.</title>
        <authorList>
            <person name="Anda M."/>
            <person name="Iwasaki W."/>
        </authorList>
    </citation>
    <scope>NUCLEOTIDE SEQUENCE [LARGE SCALE GENOMIC DNA]</scope>
    <source>
        <strain evidence="13 14">DSM 100852</strain>
    </source>
</reference>
<keyword evidence="5 12" id="KW-0285">Flavoprotein</keyword>
<dbReference type="InterPro" id="IPR004620">
    <property type="entry name" value="MTHF_reductase_bac"/>
</dbReference>
<dbReference type="PANTHER" id="PTHR45754">
    <property type="entry name" value="METHYLENETETRAHYDROFOLATE REDUCTASE"/>
    <property type="match status" value="1"/>
</dbReference>
<evidence type="ECO:0000256" key="3">
    <source>
        <dbReference type="ARBA" id="ARBA00006743"/>
    </source>
</evidence>
<dbReference type="GO" id="GO:0035999">
    <property type="term" value="P:tetrahydrofolate interconversion"/>
    <property type="evidence" value="ECO:0007669"/>
    <property type="project" value="TreeGrafter"/>
</dbReference>
<dbReference type="EMBL" id="AP025314">
    <property type="protein sequence ID" value="BDD11312.1"/>
    <property type="molecule type" value="Genomic_DNA"/>
</dbReference>
<dbReference type="SUPFAM" id="SSF51730">
    <property type="entry name" value="FAD-linked oxidoreductase"/>
    <property type="match status" value="1"/>
</dbReference>
<evidence type="ECO:0000256" key="7">
    <source>
        <dbReference type="ARBA" id="ARBA00023002"/>
    </source>
</evidence>
<accession>A0AAU9CWA3</accession>
<evidence type="ECO:0000256" key="4">
    <source>
        <dbReference type="ARBA" id="ARBA00022605"/>
    </source>
</evidence>
<dbReference type="CDD" id="cd00537">
    <property type="entry name" value="MTHFR"/>
    <property type="match status" value="1"/>
</dbReference>
<comment type="similarity">
    <text evidence="3 12">Belongs to the methylenetetrahydrofolate reductase family.</text>
</comment>
<dbReference type="PANTHER" id="PTHR45754:SF3">
    <property type="entry name" value="METHYLENETETRAHYDROFOLATE REDUCTASE (NADPH)"/>
    <property type="match status" value="1"/>
</dbReference>
<keyword evidence="9" id="KW-0486">Methionine biosynthesis</keyword>
<comment type="pathway">
    <text evidence="10">Amino-acid biosynthesis; L-methionine biosynthesis via de novo pathway.</text>
</comment>
<dbReference type="InterPro" id="IPR029041">
    <property type="entry name" value="FAD-linked_oxidoreductase-like"/>
</dbReference>
<evidence type="ECO:0000256" key="9">
    <source>
        <dbReference type="ARBA" id="ARBA00023167"/>
    </source>
</evidence>
<evidence type="ECO:0000313" key="14">
    <source>
        <dbReference type="Proteomes" id="UP001348817"/>
    </source>
</evidence>
<protein>
    <recommendedName>
        <fullName evidence="12">Methylenetetrahydrofolate reductase</fullName>
        <ecNumber evidence="12">1.5.1.54</ecNumber>
    </recommendedName>
</protein>
<evidence type="ECO:0000256" key="12">
    <source>
        <dbReference type="RuleBase" id="RU003862"/>
    </source>
</evidence>
<comment type="pathway">
    <text evidence="2 12">One-carbon metabolism; tetrahydrofolate interconversion.</text>
</comment>
<evidence type="ECO:0000313" key="13">
    <source>
        <dbReference type="EMBL" id="BDD11312.1"/>
    </source>
</evidence>
<proteinExistence type="inferred from homology"/>
<dbReference type="GO" id="GO:0005829">
    <property type="term" value="C:cytosol"/>
    <property type="evidence" value="ECO:0007669"/>
    <property type="project" value="InterPro"/>
</dbReference>
<comment type="cofactor">
    <cofactor evidence="1 12">
        <name>FAD</name>
        <dbReference type="ChEBI" id="CHEBI:57692"/>
    </cofactor>
</comment>
<evidence type="ECO:0000256" key="10">
    <source>
        <dbReference type="ARBA" id="ARBA00034478"/>
    </source>
</evidence>
<dbReference type="GO" id="GO:0009086">
    <property type="term" value="P:methionine biosynthetic process"/>
    <property type="evidence" value="ECO:0007669"/>
    <property type="project" value="UniProtKB-KW"/>
</dbReference>
<evidence type="ECO:0000256" key="2">
    <source>
        <dbReference type="ARBA" id="ARBA00004777"/>
    </source>
</evidence>
<dbReference type="AlphaFoldDB" id="A0AAU9CWA3"/>
<dbReference type="Proteomes" id="UP001348817">
    <property type="component" value="Chromosome"/>
</dbReference>
<dbReference type="EC" id="1.5.1.54" evidence="12"/>
<dbReference type="RefSeq" id="WP_338392813.1">
    <property type="nucleotide sequence ID" value="NZ_AP025314.1"/>
</dbReference>
<evidence type="ECO:0000256" key="6">
    <source>
        <dbReference type="ARBA" id="ARBA00022827"/>
    </source>
</evidence>
<comment type="catalytic activity">
    <reaction evidence="11">
        <text>(6S)-5-methyl-5,6,7,8-tetrahydrofolate + NAD(+) = (6R)-5,10-methylene-5,6,7,8-tetrahydrofolate + NADH + H(+)</text>
        <dbReference type="Rhea" id="RHEA:19821"/>
        <dbReference type="ChEBI" id="CHEBI:15378"/>
        <dbReference type="ChEBI" id="CHEBI:15636"/>
        <dbReference type="ChEBI" id="CHEBI:18608"/>
        <dbReference type="ChEBI" id="CHEBI:57540"/>
        <dbReference type="ChEBI" id="CHEBI:57945"/>
        <dbReference type="EC" id="1.5.1.54"/>
    </reaction>
    <physiologicalReaction direction="right-to-left" evidence="11">
        <dbReference type="Rhea" id="RHEA:19823"/>
    </physiologicalReaction>
</comment>
<keyword evidence="4" id="KW-0028">Amino-acid biosynthesis</keyword>
<sequence>MKITELFDKKGKTFSFEFFPPKSYKATIEFGINVGKLVKSEPDFVSVTYGAGGSNQQASFDLVDYLQNSVGLNTMAHYTCVKASEDKVKADLSYLNEIGINNLMVLRGDPPKGEKNFRPDDEAFRYASDLVKRIKTHDASDNFSLGVAGYPEMHPEAENKIQDALNLKNKVDAGGDFVVTQMFFDNRHYFNFVQRCRDAGITARIIPGIIPITDFRQIKRFAQMSNSDISEETVAFFEPHQGNKKKMYEAGVYYALKQCLELLEGGAPGIHFYTLNKSGATVDIFDSIPKILKK</sequence>
<evidence type="ECO:0000256" key="11">
    <source>
        <dbReference type="ARBA" id="ARBA00048628"/>
    </source>
</evidence>
<keyword evidence="6 12" id="KW-0274">FAD</keyword>
<organism evidence="13 14">
    <name type="scientific">Fulvitalea axinellae</name>
    <dbReference type="NCBI Taxonomy" id="1182444"/>
    <lineage>
        <taxon>Bacteria</taxon>
        <taxon>Pseudomonadati</taxon>
        <taxon>Bacteroidota</taxon>
        <taxon>Cytophagia</taxon>
        <taxon>Cytophagales</taxon>
        <taxon>Persicobacteraceae</taxon>
        <taxon>Fulvitalea</taxon>
    </lineage>
</organism>
<name>A0AAU9CWA3_9BACT</name>
<dbReference type="NCBIfam" id="TIGR00676">
    <property type="entry name" value="fadh2"/>
    <property type="match status" value="1"/>
</dbReference>
<evidence type="ECO:0000256" key="1">
    <source>
        <dbReference type="ARBA" id="ARBA00001974"/>
    </source>
</evidence>
<dbReference type="GO" id="GO:0071949">
    <property type="term" value="F:FAD binding"/>
    <property type="evidence" value="ECO:0007669"/>
    <property type="project" value="TreeGrafter"/>
</dbReference>
<dbReference type="InterPro" id="IPR003171">
    <property type="entry name" value="Mehydrof_redctse-like"/>
</dbReference>
<gene>
    <name evidence="13" type="primary">metF</name>
    <name evidence="13" type="ORF">FUAX_37440</name>
</gene>